<accession>A0A081L7S7</accession>
<name>A0A081L7S7_9BACI</name>
<dbReference type="Gene3D" id="1.25.40.10">
    <property type="entry name" value="Tetratricopeptide repeat domain"/>
    <property type="match status" value="1"/>
</dbReference>
<protein>
    <submittedName>
        <fullName evidence="1">Uncharacterized protein</fullName>
    </submittedName>
</protein>
<dbReference type="AlphaFoldDB" id="A0A081L7S7"/>
<comment type="caution">
    <text evidence="1">The sequence shown here is derived from an EMBL/GenBank/DDBJ whole genome shotgun (WGS) entry which is preliminary data.</text>
</comment>
<reference evidence="1 2" key="1">
    <citation type="submission" date="2012-09" db="EMBL/GenBank/DDBJ databases">
        <title>Genome Sequence of Bacillus sp. DW5-4.</title>
        <authorList>
            <person name="Lai Q."/>
            <person name="Liu Y."/>
            <person name="Shao Z."/>
        </authorList>
    </citation>
    <scope>NUCLEOTIDE SEQUENCE [LARGE SCALE GENOMIC DNA]</scope>
    <source>
        <strain evidence="1 2">DW5-4</strain>
    </source>
</reference>
<gene>
    <name evidence="1" type="ORF">BA70_09635</name>
</gene>
<dbReference type="EMBL" id="JOTP01000026">
    <property type="protein sequence ID" value="KEP25303.1"/>
    <property type="molecule type" value="Genomic_DNA"/>
</dbReference>
<evidence type="ECO:0000313" key="2">
    <source>
        <dbReference type="Proteomes" id="UP000028091"/>
    </source>
</evidence>
<organism evidence="1 2">
    <name type="scientific">Bacillus zhangzhouensis</name>
    <dbReference type="NCBI Taxonomy" id="1178540"/>
    <lineage>
        <taxon>Bacteria</taxon>
        <taxon>Bacillati</taxon>
        <taxon>Bacillota</taxon>
        <taxon>Bacilli</taxon>
        <taxon>Bacillales</taxon>
        <taxon>Bacillaceae</taxon>
        <taxon>Bacillus</taxon>
    </lineage>
</organism>
<dbReference type="InterPro" id="IPR011990">
    <property type="entry name" value="TPR-like_helical_dom_sf"/>
</dbReference>
<proteinExistence type="predicted"/>
<dbReference type="Proteomes" id="UP000028091">
    <property type="component" value="Unassembled WGS sequence"/>
</dbReference>
<keyword evidence="2" id="KW-1185">Reference proteome</keyword>
<evidence type="ECO:0000313" key="1">
    <source>
        <dbReference type="EMBL" id="KEP25303.1"/>
    </source>
</evidence>
<sequence length="65" mass="7857">MVAMDYHWLDTLQRNNLYEDVYQLAFEAARYYNRSGRLEIYVVFYERALEAKLLIQGGELLYVEE</sequence>